<name>A0A0X3P3C7_SCHSO</name>
<dbReference type="EMBL" id="GEEE01016816">
    <property type="protein sequence ID" value="JAP46409.1"/>
    <property type="molecule type" value="Transcribed_RNA"/>
</dbReference>
<proteinExistence type="predicted"/>
<protein>
    <submittedName>
        <fullName evidence="1">FAR1 DNA-binding domain</fullName>
    </submittedName>
</protein>
<accession>A0A0X3P3C7</accession>
<sequence>MTFTDQTEIFSDILASKRFPSYELFRQALEYFTKVCSLPSNESLPLQISGSKFSKGKTSLHRPGSLNRDILLYRSAEFQCSSKCEACFVIGCKKGHLFVIRYHMVHNHSIDYQVTPSPNPHPVVEIPEVPQADVDLTVQFNAHFPSLKFSSYDDLMEALTSFQKRTGSVYVKKGVHKLPTGHANSDLLVYSTMCFQCIHYGTFASRAITPRNHRSKKIGCLSAIHVSSMQHKLHITRFNMRHNHLIYPTNVPSRRKDPISVPLKTAKNCGLPCVRADDHPSLRHLPLLSSEYYEEVIDVDQLESKEISPVRTLGVGISSYSSLSPFPLSKANDYEGSQRRTSIETMLQCIRGILAKSDISAFEKRTSDLRRLVRSWEMDPIVDPERSKCRPNR</sequence>
<dbReference type="AlphaFoldDB" id="A0A0X3P3C7"/>
<dbReference type="PANTHER" id="PTHR31569:SF4">
    <property type="entry name" value="SWIM-TYPE DOMAIN-CONTAINING PROTEIN"/>
    <property type="match status" value="1"/>
</dbReference>
<dbReference type="GO" id="GO:0003677">
    <property type="term" value="F:DNA binding"/>
    <property type="evidence" value="ECO:0007669"/>
    <property type="project" value="UniProtKB-KW"/>
</dbReference>
<evidence type="ECO:0000313" key="1">
    <source>
        <dbReference type="EMBL" id="JAP46409.1"/>
    </source>
</evidence>
<dbReference type="PANTHER" id="PTHR31569">
    <property type="entry name" value="SWIM-TYPE DOMAIN-CONTAINING PROTEIN"/>
    <property type="match status" value="1"/>
</dbReference>
<gene>
    <name evidence="1" type="ORF">TR153373</name>
</gene>
<dbReference type="InterPro" id="IPR052579">
    <property type="entry name" value="Zinc_finger_SWIM"/>
</dbReference>
<keyword evidence="1" id="KW-0238">DNA-binding</keyword>
<organism evidence="1">
    <name type="scientific">Schistocephalus solidus</name>
    <name type="common">Tapeworm</name>
    <dbReference type="NCBI Taxonomy" id="70667"/>
    <lineage>
        <taxon>Eukaryota</taxon>
        <taxon>Metazoa</taxon>
        <taxon>Spiralia</taxon>
        <taxon>Lophotrochozoa</taxon>
        <taxon>Platyhelminthes</taxon>
        <taxon>Cestoda</taxon>
        <taxon>Eucestoda</taxon>
        <taxon>Diphyllobothriidea</taxon>
        <taxon>Diphyllobothriidae</taxon>
        <taxon>Schistocephalus</taxon>
    </lineage>
</organism>
<reference evidence="1" key="1">
    <citation type="submission" date="2016-01" db="EMBL/GenBank/DDBJ databases">
        <title>Reference transcriptome for the parasite Schistocephalus solidus: insights into the molecular evolution of parasitism.</title>
        <authorList>
            <person name="Hebert F.O."/>
            <person name="Grambauer S."/>
            <person name="Barber I."/>
            <person name="Landry C.R."/>
            <person name="Aubin-Horth N."/>
        </authorList>
    </citation>
    <scope>NUCLEOTIDE SEQUENCE</scope>
</reference>